<feature type="transmembrane region" description="Helical" evidence="2">
    <location>
        <begin position="526"/>
        <end position="548"/>
    </location>
</feature>
<dbReference type="EMBL" id="MU006099">
    <property type="protein sequence ID" value="KAF2837506.1"/>
    <property type="molecule type" value="Genomic_DNA"/>
</dbReference>
<feature type="transmembrane region" description="Helical" evidence="2">
    <location>
        <begin position="63"/>
        <end position="84"/>
    </location>
</feature>
<evidence type="ECO:0000313" key="4">
    <source>
        <dbReference type="Proteomes" id="UP000799429"/>
    </source>
</evidence>
<comment type="caution">
    <text evidence="3">The sequence shown here is derived from an EMBL/GenBank/DDBJ whole genome shotgun (WGS) entry which is preliminary data.</text>
</comment>
<sequence>MSGRGRDVHDSRSRSRTRPSIKNATSNASEKRESENSPMLESAQIVHRKSQRSYLKDKARVTFFMKTIGQFLLTLIQCIGIILAIKTATAWKSQLGLSRTDNRLFGGVTTGLTLGLGLNLASSLKNYASLLRWTFLSRGWYNLDTFDLILSSSSLTKLTELIFKSWPWPRWGHLGAQPSAKICGLSIIWILFAFGTQVLVASLSLTWASEPSSRYTSYDDGTLSVADFSRWTMDRAIVLPSQEVGTQAAAAHDYGVESQNYNETEYGTNFSNGVLTRNVYNGSDFWAYTFLDSSPDEPFHELRRVSNREVRTTASCAELPTRDLVWCYFLNRTYACVEYSTDNFETVQYWALPNNTWSGGSVTYMGTLWESDDDSSCGPRCANMTVYQAATFNDTIIPKHTLLQCNSTIEEVKDINPTLSDFSGITNSTRGQIYMNNTVARLGAGAISFNGFQPAGDFDYTAVLYHVGSRFNPNTTITTWQMADLISRFSIGAIAASDDHGPRLELKNQHNVPRQASEVRVYWTRIWIIMGVIVGIQGSALIALLVLADIDLIRDDSYLSISRLLLPIVEKLPRENDSKCAKDIRESMELEGVEVAYGWRRKDDGVEVDILWKGHDRLMREGGPQA</sequence>
<feature type="compositionally biased region" description="Basic and acidic residues" evidence="1">
    <location>
        <begin position="1"/>
        <end position="13"/>
    </location>
</feature>
<keyword evidence="2" id="KW-0812">Transmembrane</keyword>
<dbReference type="Proteomes" id="UP000799429">
    <property type="component" value="Unassembled WGS sequence"/>
</dbReference>
<keyword evidence="2" id="KW-0472">Membrane</keyword>
<feature type="transmembrane region" description="Helical" evidence="2">
    <location>
        <begin position="187"/>
        <end position="208"/>
    </location>
</feature>
<dbReference type="OrthoDB" id="3596604at2759"/>
<name>A0A9P4VLG3_9PEZI</name>
<proteinExistence type="predicted"/>
<feature type="transmembrane region" description="Helical" evidence="2">
    <location>
        <begin position="104"/>
        <end position="122"/>
    </location>
</feature>
<protein>
    <submittedName>
        <fullName evidence="3">Uncharacterized protein</fullName>
    </submittedName>
</protein>
<keyword evidence="2" id="KW-1133">Transmembrane helix</keyword>
<dbReference type="AlphaFoldDB" id="A0A9P4VLG3"/>
<evidence type="ECO:0000256" key="2">
    <source>
        <dbReference type="SAM" id="Phobius"/>
    </source>
</evidence>
<gene>
    <name evidence="3" type="ORF">M501DRAFT_1017885</name>
</gene>
<organism evidence="3 4">
    <name type="scientific">Patellaria atrata CBS 101060</name>
    <dbReference type="NCBI Taxonomy" id="1346257"/>
    <lineage>
        <taxon>Eukaryota</taxon>
        <taxon>Fungi</taxon>
        <taxon>Dikarya</taxon>
        <taxon>Ascomycota</taxon>
        <taxon>Pezizomycotina</taxon>
        <taxon>Dothideomycetes</taxon>
        <taxon>Dothideomycetes incertae sedis</taxon>
        <taxon>Patellariales</taxon>
        <taxon>Patellariaceae</taxon>
        <taxon>Patellaria</taxon>
    </lineage>
</organism>
<evidence type="ECO:0000256" key="1">
    <source>
        <dbReference type="SAM" id="MobiDB-lite"/>
    </source>
</evidence>
<feature type="region of interest" description="Disordered" evidence="1">
    <location>
        <begin position="1"/>
        <end position="42"/>
    </location>
</feature>
<evidence type="ECO:0000313" key="3">
    <source>
        <dbReference type="EMBL" id="KAF2837506.1"/>
    </source>
</evidence>
<reference evidence="3" key="1">
    <citation type="journal article" date="2020" name="Stud. Mycol.">
        <title>101 Dothideomycetes genomes: a test case for predicting lifestyles and emergence of pathogens.</title>
        <authorList>
            <person name="Haridas S."/>
            <person name="Albert R."/>
            <person name="Binder M."/>
            <person name="Bloem J."/>
            <person name="Labutti K."/>
            <person name="Salamov A."/>
            <person name="Andreopoulos B."/>
            <person name="Baker S."/>
            <person name="Barry K."/>
            <person name="Bills G."/>
            <person name="Bluhm B."/>
            <person name="Cannon C."/>
            <person name="Castanera R."/>
            <person name="Culley D."/>
            <person name="Daum C."/>
            <person name="Ezra D."/>
            <person name="Gonzalez J."/>
            <person name="Henrissat B."/>
            <person name="Kuo A."/>
            <person name="Liang C."/>
            <person name="Lipzen A."/>
            <person name="Lutzoni F."/>
            <person name="Magnuson J."/>
            <person name="Mondo S."/>
            <person name="Nolan M."/>
            <person name="Ohm R."/>
            <person name="Pangilinan J."/>
            <person name="Park H.-J."/>
            <person name="Ramirez L."/>
            <person name="Alfaro M."/>
            <person name="Sun H."/>
            <person name="Tritt A."/>
            <person name="Yoshinaga Y."/>
            <person name="Zwiers L.-H."/>
            <person name="Turgeon B."/>
            <person name="Goodwin S."/>
            <person name="Spatafora J."/>
            <person name="Crous P."/>
            <person name="Grigoriev I."/>
        </authorList>
    </citation>
    <scope>NUCLEOTIDE SEQUENCE</scope>
    <source>
        <strain evidence="3">CBS 101060</strain>
    </source>
</reference>
<keyword evidence="4" id="KW-1185">Reference proteome</keyword>
<accession>A0A9P4VLG3</accession>